<evidence type="ECO:0000313" key="2">
    <source>
        <dbReference type="EMBL" id="TDT86411.1"/>
    </source>
</evidence>
<protein>
    <recommendedName>
        <fullName evidence="5">ArsR family transcriptional regulator</fullName>
    </recommendedName>
</protein>
<evidence type="ECO:0000313" key="4">
    <source>
        <dbReference type="Proteomes" id="UP000295506"/>
    </source>
</evidence>
<evidence type="ECO:0000313" key="3">
    <source>
        <dbReference type="Proteomes" id="UP000055611"/>
    </source>
</evidence>
<proteinExistence type="predicted"/>
<accession>A0A140D8X3</accession>
<gene>
    <name evidence="1" type="ORF">AWY79_00205</name>
    <name evidence="2" type="ORF">EDC59_11387</name>
</gene>
<dbReference type="RefSeq" id="WP_066798955.1">
    <property type="nucleotide sequence ID" value="NZ_CP014206.1"/>
</dbReference>
<dbReference type="Proteomes" id="UP000295506">
    <property type="component" value="Unassembled WGS sequence"/>
</dbReference>
<dbReference type="EMBL" id="CP014206">
    <property type="protein sequence ID" value="AMK09640.1"/>
    <property type="molecule type" value="Genomic_DNA"/>
</dbReference>
<reference evidence="2 4" key="2">
    <citation type="submission" date="2019-03" db="EMBL/GenBank/DDBJ databases">
        <title>Genomic Encyclopedia of Type Strains, Phase IV (KMG-IV): sequencing the most valuable type-strain genomes for metagenomic binning, comparative biology and taxonomic classification.</title>
        <authorList>
            <person name="Goeker M."/>
        </authorList>
    </citation>
    <scope>NUCLEOTIDE SEQUENCE [LARGE SCALE GENOMIC DNA]</scope>
    <source>
        <strain evidence="2 4">DSM 101483</strain>
    </source>
</reference>
<sequence>MSFADLLTEDRRLVLLCLLDLAPAAQANTYVLASGLREMAHNCSQDQVETDAAWLAEQGLVAVKELESVRVVQLTARGADVAAGRARVPGVKRPVPGV</sequence>
<keyword evidence="3" id="KW-1185">Reference proteome</keyword>
<name>A0A140D8X3_9BACT</name>
<dbReference type="KEGG" id="dej:AWY79_00205"/>
<dbReference type="AlphaFoldDB" id="A0A140D8X3"/>
<dbReference type="EMBL" id="SOBK01000013">
    <property type="protein sequence ID" value="TDT86411.1"/>
    <property type="molecule type" value="Genomic_DNA"/>
</dbReference>
<evidence type="ECO:0000313" key="1">
    <source>
        <dbReference type="EMBL" id="AMK09640.1"/>
    </source>
</evidence>
<dbReference type="Proteomes" id="UP000055611">
    <property type="component" value="Chromosome"/>
</dbReference>
<dbReference type="OrthoDB" id="7855192at2"/>
<reference evidence="1 3" key="1">
    <citation type="journal article" date="2016" name="Front. Microbiol.">
        <title>Genome Sequence of the Piezophilic, Mesophilic Sulfate-Reducing Bacterium Desulfovibrio indicus J2T.</title>
        <authorList>
            <person name="Cao J."/>
            <person name="Maignien L."/>
            <person name="Shao Z."/>
            <person name="Alain K."/>
            <person name="Jebbar M."/>
        </authorList>
    </citation>
    <scope>NUCLEOTIDE SEQUENCE [LARGE SCALE GENOMIC DNA]</scope>
    <source>
        <strain evidence="1 3">J2</strain>
    </source>
</reference>
<evidence type="ECO:0008006" key="5">
    <source>
        <dbReference type="Google" id="ProtNLM"/>
    </source>
</evidence>
<organism evidence="2 4">
    <name type="scientific">Pseudodesulfovibrio indicus</name>
    <dbReference type="NCBI Taxonomy" id="1716143"/>
    <lineage>
        <taxon>Bacteria</taxon>
        <taxon>Pseudomonadati</taxon>
        <taxon>Thermodesulfobacteriota</taxon>
        <taxon>Desulfovibrionia</taxon>
        <taxon>Desulfovibrionales</taxon>
        <taxon>Desulfovibrionaceae</taxon>
    </lineage>
</organism>